<sequence length="185" mass="19690">MAHPPLLGYRALVAIVVHATHDQGIFMRLEKSTAYLAVSGATVLAVVGISSPAQAGSSMCLTKAVSSSTPGLSMQTCGHGLMNQANGQVLVYMVNADVAVQHYVRDISLTYGLGSSGVGYGGWTCVVNKWMKSGDSFKCTTVSSTVNQNYGAWWSAQSTVDYWNPSLAGYRETTDKVSIYVDGYN</sequence>
<name>A0A7J0C0X9_9ACTN</name>
<dbReference type="Proteomes" id="UP000498980">
    <property type="component" value="Unassembled WGS sequence"/>
</dbReference>
<comment type="caution">
    <text evidence="1">The sequence shown here is derived from an EMBL/GenBank/DDBJ whole genome shotgun (WGS) entry which is preliminary data.</text>
</comment>
<organism evidence="1 2">
    <name type="scientific">Streptomyces fulvorobeus</name>
    <dbReference type="NCBI Taxonomy" id="284028"/>
    <lineage>
        <taxon>Bacteria</taxon>
        <taxon>Bacillati</taxon>
        <taxon>Actinomycetota</taxon>
        <taxon>Actinomycetes</taxon>
        <taxon>Kitasatosporales</taxon>
        <taxon>Streptomycetaceae</taxon>
        <taxon>Streptomyces</taxon>
    </lineage>
</organism>
<accession>A0A7J0C0X9</accession>
<gene>
    <name evidence="1" type="ORF">Sfulv_04450</name>
</gene>
<dbReference type="AlphaFoldDB" id="A0A7J0C0X9"/>
<dbReference type="EMBL" id="BLWC01000001">
    <property type="protein sequence ID" value="GFM95634.1"/>
    <property type="molecule type" value="Genomic_DNA"/>
</dbReference>
<protein>
    <submittedName>
        <fullName evidence="1">Uncharacterized protein</fullName>
    </submittedName>
</protein>
<keyword evidence="2" id="KW-1185">Reference proteome</keyword>
<evidence type="ECO:0000313" key="1">
    <source>
        <dbReference type="EMBL" id="GFM95634.1"/>
    </source>
</evidence>
<evidence type="ECO:0000313" key="2">
    <source>
        <dbReference type="Proteomes" id="UP000498980"/>
    </source>
</evidence>
<reference evidence="1 2" key="1">
    <citation type="submission" date="2020-05" db="EMBL/GenBank/DDBJ databases">
        <title>Whole genome shotgun sequence of Streptomyces fulvorobeus NBRC 15897.</title>
        <authorList>
            <person name="Komaki H."/>
            <person name="Tamura T."/>
        </authorList>
    </citation>
    <scope>NUCLEOTIDE SEQUENCE [LARGE SCALE GENOMIC DNA]</scope>
    <source>
        <strain evidence="1 2">NBRC 15897</strain>
    </source>
</reference>
<proteinExistence type="predicted"/>